<name>F7W792_SORMK</name>
<protein>
    <submittedName>
        <fullName evidence="2">WGS project CABT00000000 data, contig 2.38</fullName>
    </submittedName>
</protein>
<accession>F7W792</accession>
<reference evidence="2 3" key="1">
    <citation type="journal article" date="2010" name="PLoS Genet.">
        <title>De novo assembly of a 40 Mb eukaryotic genome from short sequence reads: Sordaria macrospora, a model organism for fungal morphogenesis.</title>
        <authorList>
            <person name="Nowrousian M."/>
            <person name="Stajich J."/>
            <person name="Chu M."/>
            <person name="Engh I."/>
            <person name="Espagne E."/>
            <person name="Halliday K."/>
            <person name="Kamerewerd J."/>
            <person name="Kempken F."/>
            <person name="Knab B."/>
            <person name="Kuo H.C."/>
            <person name="Osiewacz H.D."/>
            <person name="Poeggeler S."/>
            <person name="Read N."/>
            <person name="Seiler S."/>
            <person name="Smith K."/>
            <person name="Zickler D."/>
            <person name="Kueck U."/>
            <person name="Freitag M."/>
        </authorList>
    </citation>
    <scope>NUCLEOTIDE SEQUENCE [LARGE SCALE GENOMIC DNA]</scope>
    <source>
        <strain evidence="3">ATCC MYA-333 / DSM 997 / K(L3346) / K-hell</strain>
        <tissue evidence="2">Mycelium</tissue>
    </source>
</reference>
<gene>
    <name evidence="2" type="ORF">SMAC_06881</name>
</gene>
<sequence length="517" mass="53976">MVQGNNAGNVNNTRNVNNTGNAASPNNKKRPADAMDPGGNSHDTLHPNKRVMTQTSNDGVLLPGPILSVDTQSDYTVRIVEGTPPTFEFKANGPAKVHFNMGYSGVPTVADFGLDPRAAAAGAAAQAPRPIPAPAPDAGAAPGAPRCAVAPRAPTAAVAQGPGGLSARAPGGPDTVTAPGILDVSGAPGAIAAPGNVAGPGGAIATPGGVIVFPGTIPSPGAAVTQAPAPAPPPVPAYVVPASARPSPGVVAFADRASNAAPDVENARQRTGWEGMGCRDDYESSISSSVHPSNSQHACYGFDTFFRFLLYQRIFSCSPVHRSYFTTNVAQGATQKQDTNRSKNEQTLEILRSLCMCTTLAPCSASKCMLVYQTYVGSMNDKIKRLFRERLTESESIPACKTGKPLNLKHELTTTASVNNLPNPGNLSRKEGTSPSHRVDLEKDYAANKKIVEDEQDTKQAHEETPAPTEADHIAAKAERMAVLQIGASCREPRAEVNRVNEDEGITRLGVVVNFVD</sequence>
<organism evidence="2 3">
    <name type="scientific">Sordaria macrospora (strain ATCC MYA-333 / DSM 997 / K(L3346) / K-hell)</name>
    <dbReference type="NCBI Taxonomy" id="771870"/>
    <lineage>
        <taxon>Eukaryota</taxon>
        <taxon>Fungi</taxon>
        <taxon>Dikarya</taxon>
        <taxon>Ascomycota</taxon>
        <taxon>Pezizomycotina</taxon>
        <taxon>Sordariomycetes</taxon>
        <taxon>Sordariomycetidae</taxon>
        <taxon>Sordariales</taxon>
        <taxon>Sordariaceae</taxon>
        <taxon>Sordaria</taxon>
    </lineage>
</organism>
<proteinExistence type="predicted"/>
<evidence type="ECO:0000313" key="2">
    <source>
        <dbReference type="EMBL" id="CCC13383.1"/>
    </source>
</evidence>
<dbReference type="VEuPathDB" id="FungiDB:SMAC_06881"/>
<feature type="region of interest" description="Disordered" evidence="1">
    <location>
        <begin position="128"/>
        <end position="147"/>
    </location>
</feature>
<dbReference type="EMBL" id="CABT02000038">
    <property type="protein sequence ID" value="CCC13383.1"/>
    <property type="molecule type" value="Genomic_DNA"/>
</dbReference>
<dbReference type="HOGENOM" id="CLU_526939_0_0_1"/>
<feature type="region of interest" description="Disordered" evidence="1">
    <location>
        <begin position="1"/>
        <end position="50"/>
    </location>
</feature>
<feature type="compositionally biased region" description="Low complexity" evidence="1">
    <location>
        <begin position="1"/>
        <end position="23"/>
    </location>
</feature>
<feature type="compositionally biased region" description="Low complexity" evidence="1">
    <location>
        <begin position="136"/>
        <end position="147"/>
    </location>
</feature>
<dbReference type="AlphaFoldDB" id="F7W792"/>
<dbReference type="eggNOG" id="ENOG502RJHK">
    <property type="taxonomic scope" value="Eukaryota"/>
</dbReference>
<comment type="caution">
    <text evidence="2">The sequence shown here is derived from an EMBL/GenBank/DDBJ whole genome shotgun (WGS) entry which is preliminary data.</text>
</comment>
<evidence type="ECO:0000256" key="1">
    <source>
        <dbReference type="SAM" id="MobiDB-lite"/>
    </source>
</evidence>
<feature type="region of interest" description="Disordered" evidence="1">
    <location>
        <begin position="155"/>
        <end position="176"/>
    </location>
</feature>
<feature type="compositionally biased region" description="Basic and acidic residues" evidence="1">
    <location>
        <begin position="428"/>
        <end position="441"/>
    </location>
</feature>
<dbReference type="STRING" id="771870.F7W792"/>
<dbReference type="Proteomes" id="UP000001881">
    <property type="component" value="Unassembled WGS sequence"/>
</dbReference>
<dbReference type="InParanoid" id="F7W792"/>
<evidence type="ECO:0000313" key="3">
    <source>
        <dbReference type="Proteomes" id="UP000001881"/>
    </source>
</evidence>
<feature type="region of interest" description="Disordered" evidence="1">
    <location>
        <begin position="415"/>
        <end position="441"/>
    </location>
</feature>
<keyword evidence="3" id="KW-1185">Reference proteome</keyword>
<feature type="compositionally biased region" description="Polar residues" evidence="1">
    <location>
        <begin position="415"/>
        <end position="426"/>
    </location>
</feature>